<evidence type="ECO:0000313" key="1">
    <source>
        <dbReference type="EMBL" id="AWH15491.1"/>
    </source>
</evidence>
<proteinExistence type="predicted"/>
<dbReference type="RefSeq" id="YP_010659295.1">
    <property type="nucleotide sequence ID" value="NC_070866.1"/>
</dbReference>
<organism evidence="1 2">
    <name type="scientific">Pseudomonas phage 98PfluR60PP</name>
    <dbReference type="NCBI Taxonomy" id="2163965"/>
    <lineage>
        <taxon>Viruses</taxon>
        <taxon>Duplodnaviria</taxon>
        <taxon>Heunggongvirae</taxon>
        <taxon>Uroviricota</taxon>
        <taxon>Caudoviricetes</taxon>
        <taxon>Schitoviridae</taxon>
        <taxon>Littlefixvirus</taxon>
        <taxon>Littlefixvirus 98Pflur60pp</taxon>
    </lineage>
</organism>
<accession>A0A2S1PFY3</accession>
<keyword evidence="2" id="KW-1185">Reference proteome</keyword>
<protein>
    <submittedName>
        <fullName evidence="1">Uncharacterized protein</fullName>
    </submittedName>
</protein>
<name>A0A2S1PFY3_9CAUD</name>
<dbReference type="GeneID" id="77935263"/>
<dbReference type="Proteomes" id="UP000246250">
    <property type="component" value="Segment"/>
</dbReference>
<reference evidence="1 2" key="1">
    <citation type="submission" date="2018-04" db="EMBL/GenBank/DDBJ databases">
        <title>Complete genome sequences of new Aeromonas and Pseudomonas phages promising in phage therapy dedicated to aquaculture.</title>
        <authorList>
            <person name="Kolsut J."/>
            <person name="Wojcik E."/>
            <person name="Wojtasik A."/>
            <person name="Dastych J."/>
        </authorList>
    </citation>
    <scope>NUCLEOTIDE SEQUENCE [LARGE SCALE GENOMIC DNA]</scope>
</reference>
<dbReference type="KEGG" id="vg:77935263"/>
<evidence type="ECO:0000313" key="2">
    <source>
        <dbReference type="Proteomes" id="UP000246250"/>
    </source>
</evidence>
<sequence length="238" mass="26639">MSLVPYTPEQQMTVEQFKAALPDKMKKSVSKEVVAGVINMISDVNLHETFRENLIGYTSVMNDGKHKLESYVNAVKYCTYKVMGKTNIEAYTLTFPDRYQDFVNRGVSPKDIASYVTAYNKGKLVSAIMEQSLIPSWILNQDMYQKALNVQAELMVSAQSEKVRTDAANSILTHLKMPEKAKVELDVSSETNDAIKALRDSTLALVEMQQEQIRQKRTTAVGVAEGPLTFDNNTGNQV</sequence>
<dbReference type="EMBL" id="MH179480">
    <property type="protein sequence ID" value="AWH15491.1"/>
    <property type="molecule type" value="Genomic_DNA"/>
</dbReference>